<accession>A0A3R9DW32</accession>
<feature type="transmembrane region" description="Helical" evidence="1">
    <location>
        <begin position="343"/>
        <end position="363"/>
    </location>
</feature>
<dbReference type="RefSeq" id="WP_125478678.1">
    <property type="nucleotide sequence ID" value="NZ_RSFW01000006.1"/>
</dbReference>
<feature type="transmembrane region" description="Helical" evidence="1">
    <location>
        <begin position="7"/>
        <end position="27"/>
    </location>
</feature>
<evidence type="ECO:0000313" key="3">
    <source>
        <dbReference type="EMBL" id="RSD28716.1"/>
    </source>
</evidence>
<dbReference type="AlphaFoldDB" id="A0A3R9DW32"/>
<dbReference type="EMBL" id="RSFW01000006">
    <property type="protein sequence ID" value="RSD28716.1"/>
    <property type="molecule type" value="Genomic_DNA"/>
</dbReference>
<evidence type="ECO:0000259" key="2">
    <source>
        <dbReference type="Pfam" id="PF00930"/>
    </source>
</evidence>
<dbReference type="SUPFAM" id="SSF69304">
    <property type="entry name" value="Tricorn protease N-terminal domain"/>
    <property type="match status" value="1"/>
</dbReference>
<dbReference type="Gene3D" id="2.120.10.30">
    <property type="entry name" value="TolB, C-terminal domain"/>
    <property type="match status" value="1"/>
</dbReference>
<feature type="transmembrane region" description="Helical" evidence="1">
    <location>
        <begin position="370"/>
        <end position="391"/>
    </location>
</feature>
<organism evidence="3 4">
    <name type="scientific">Mesobacillus subterraneus</name>
    <dbReference type="NCBI Taxonomy" id="285983"/>
    <lineage>
        <taxon>Bacteria</taxon>
        <taxon>Bacillati</taxon>
        <taxon>Bacillota</taxon>
        <taxon>Bacilli</taxon>
        <taxon>Bacillales</taxon>
        <taxon>Bacillaceae</taxon>
        <taxon>Mesobacillus</taxon>
    </lineage>
</organism>
<feature type="transmembrane region" description="Helical" evidence="1">
    <location>
        <begin position="397"/>
        <end position="420"/>
    </location>
</feature>
<sequence>MTQRKGLLSVIGIVTVLMAASIFYLLFADGDDYRYHTGLGHSLALSPNDKVIAFSFYQNGTEAIYTSALDGTEVKKVSNPDRENHRQPVFSADGSRLLYLSQNQDGIQSLYIANIDGANPEKLSKDAQHVSGAVFSEDGNTIFYASTPAKEFMKSEGESQEGFHLFSVEHDGNNLQRLTDQDLITIHSLIHLDETKEILFQDDQDVLAFDLEEKRIYQSGFSSKLPNDFFYLTYSPSRNMAAYTAVSNESKDSSLFKYELFLRDFTKDHTKRLTDLNTAVVSPVFFHQQENILFLENVNWPNVPEEYKLMNIDLKTKEMNEINLGITSSQSRNPVMKAINYTVNGWTVGLLYTLLLLLLTVYVKKVYLPSLISLAIALLSVAASFIVAAAIDPWAGIGVGMLAAGMLACTIVAFIFAFVWKFIRKGENKNV</sequence>
<reference evidence="4" key="1">
    <citation type="submission" date="2018-12" db="EMBL/GenBank/DDBJ databases">
        <title>Bacillus chawlae sp. nov., Bacillus glennii sp. nov., and Bacillus saganii sp. nov. Isolated from the Vehicle Assembly Building at Kennedy Space Center where the Viking Spacecraft were Assembled.</title>
        <authorList>
            <person name="Seuylemezian A."/>
            <person name="Vaishampayan P."/>
        </authorList>
    </citation>
    <scope>NUCLEOTIDE SEQUENCE [LARGE SCALE GENOMIC DNA]</scope>
    <source>
        <strain evidence="4">DSM 13966</strain>
    </source>
</reference>
<evidence type="ECO:0000313" key="4">
    <source>
        <dbReference type="Proteomes" id="UP000279911"/>
    </source>
</evidence>
<keyword evidence="1" id="KW-1133">Transmembrane helix</keyword>
<protein>
    <recommendedName>
        <fullName evidence="2">Dipeptidylpeptidase IV N-terminal domain-containing protein</fullName>
    </recommendedName>
</protein>
<feature type="domain" description="Dipeptidylpeptidase IV N-terminal" evidence="2">
    <location>
        <begin position="83"/>
        <end position="182"/>
    </location>
</feature>
<dbReference type="InterPro" id="IPR011042">
    <property type="entry name" value="6-blade_b-propeller_TolB-like"/>
</dbReference>
<keyword evidence="1" id="KW-0812">Transmembrane</keyword>
<dbReference type="PANTHER" id="PTHR36842:SF1">
    <property type="entry name" value="PROTEIN TOLB"/>
    <property type="match status" value="1"/>
</dbReference>
<dbReference type="InterPro" id="IPR002469">
    <property type="entry name" value="Peptidase_S9B_N"/>
</dbReference>
<dbReference type="Pfam" id="PF00930">
    <property type="entry name" value="DPPIV_N"/>
    <property type="match status" value="1"/>
</dbReference>
<gene>
    <name evidence="3" type="ORF">EJA10_03840</name>
</gene>
<dbReference type="Proteomes" id="UP000279911">
    <property type="component" value="Unassembled WGS sequence"/>
</dbReference>
<name>A0A3R9DW32_9BACI</name>
<comment type="caution">
    <text evidence="3">The sequence shown here is derived from an EMBL/GenBank/DDBJ whole genome shotgun (WGS) entry which is preliminary data.</text>
</comment>
<dbReference type="OrthoDB" id="2386786at2"/>
<dbReference type="PANTHER" id="PTHR36842">
    <property type="entry name" value="PROTEIN TOLB HOMOLOG"/>
    <property type="match status" value="1"/>
</dbReference>
<dbReference type="GO" id="GO:0006508">
    <property type="term" value="P:proteolysis"/>
    <property type="evidence" value="ECO:0007669"/>
    <property type="project" value="InterPro"/>
</dbReference>
<evidence type="ECO:0000256" key="1">
    <source>
        <dbReference type="SAM" id="Phobius"/>
    </source>
</evidence>
<keyword evidence="1" id="KW-0472">Membrane</keyword>
<proteinExistence type="predicted"/>